<dbReference type="Proteomes" id="UP000281553">
    <property type="component" value="Unassembled WGS sequence"/>
</dbReference>
<organism evidence="1 2">
    <name type="scientific">Dibothriocephalus latus</name>
    <name type="common">Fish tapeworm</name>
    <name type="synonym">Diphyllobothrium latum</name>
    <dbReference type="NCBI Taxonomy" id="60516"/>
    <lineage>
        <taxon>Eukaryota</taxon>
        <taxon>Metazoa</taxon>
        <taxon>Spiralia</taxon>
        <taxon>Lophotrochozoa</taxon>
        <taxon>Platyhelminthes</taxon>
        <taxon>Cestoda</taxon>
        <taxon>Eucestoda</taxon>
        <taxon>Diphyllobothriidea</taxon>
        <taxon>Diphyllobothriidae</taxon>
        <taxon>Dibothriocephalus</taxon>
    </lineage>
</organism>
<evidence type="ECO:0000313" key="2">
    <source>
        <dbReference type="Proteomes" id="UP000281553"/>
    </source>
</evidence>
<proteinExistence type="predicted"/>
<dbReference type="AlphaFoldDB" id="A0A3P7P7W9"/>
<sequence>MLFHPYKGAKNTLRCHFSPTSPAVERVKAIDMASLVAHCGETDPTSATLEKRYSELQLQKRYLETCLSKVPLTKFDKNRISTLKWKEDLEAQLDRTDAELGSIRLSLRKLNAFK</sequence>
<name>A0A3P7P7W9_DIBLA</name>
<protein>
    <recommendedName>
        <fullName evidence="3">Enkurin domain-containing protein</fullName>
    </recommendedName>
</protein>
<evidence type="ECO:0000313" key="1">
    <source>
        <dbReference type="EMBL" id="VDN16212.1"/>
    </source>
</evidence>
<keyword evidence="2" id="KW-1185">Reference proteome</keyword>
<accession>A0A3P7P7W9</accession>
<evidence type="ECO:0008006" key="3">
    <source>
        <dbReference type="Google" id="ProtNLM"/>
    </source>
</evidence>
<dbReference type="OrthoDB" id="6288856at2759"/>
<gene>
    <name evidence="1" type="ORF">DILT_LOCUS12043</name>
</gene>
<reference evidence="1 2" key="1">
    <citation type="submission" date="2018-11" db="EMBL/GenBank/DDBJ databases">
        <authorList>
            <consortium name="Pathogen Informatics"/>
        </authorList>
    </citation>
    <scope>NUCLEOTIDE SEQUENCE [LARGE SCALE GENOMIC DNA]</scope>
</reference>
<dbReference type="EMBL" id="UYRU01065028">
    <property type="protein sequence ID" value="VDN16212.1"/>
    <property type="molecule type" value="Genomic_DNA"/>
</dbReference>